<keyword evidence="3" id="KW-0804">Transcription</keyword>
<evidence type="ECO:0000256" key="2">
    <source>
        <dbReference type="ARBA" id="ARBA00023125"/>
    </source>
</evidence>
<dbReference type="InterPro" id="IPR018490">
    <property type="entry name" value="cNMP-bd_dom_sf"/>
</dbReference>
<dbReference type="EMBL" id="FOYM01000041">
    <property type="protein sequence ID" value="SFR16618.1"/>
    <property type="molecule type" value="Genomic_DNA"/>
</dbReference>
<dbReference type="Pfam" id="PF01243">
    <property type="entry name" value="PNPOx_N"/>
    <property type="match status" value="1"/>
</dbReference>
<keyword evidence="6" id="KW-0808">Transferase</keyword>
<dbReference type="Pfam" id="PF13545">
    <property type="entry name" value="HTH_Crp_2"/>
    <property type="match status" value="1"/>
</dbReference>
<dbReference type="InterPro" id="IPR050397">
    <property type="entry name" value="Env_Response_Regulators"/>
</dbReference>
<dbReference type="PROSITE" id="PS50042">
    <property type="entry name" value="CNMP_BINDING_3"/>
    <property type="match status" value="1"/>
</dbReference>
<dbReference type="PROSITE" id="PS51063">
    <property type="entry name" value="HTH_CRP_2"/>
    <property type="match status" value="1"/>
</dbReference>
<keyword evidence="7" id="KW-1185">Reference proteome</keyword>
<organism evidence="6 7">
    <name type="scientific">Desulfoscipio geothermicus DSM 3669</name>
    <dbReference type="NCBI Taxonomy" id="1121426"/>
    <lineage>
        <taxon>Bacteria</taxon>
        <taxon>Bacillati</taxon>
        <taxon>Bacillota</taxon>
        <taxon>Clostridia</taxon>
        <taxon>Eubacteriales</taxon>
        <taxon>Desulfallaceae</taxon>
        <taxon>Desulfoscipio</taxon>
    </lineage>
</organism>
<dbReference type="SUPFAM" id="SSF51206">
    <property type="entry name" value="cAMP-binding domain-like"/>
    <property type="match status" value="1"/>
</dbReference>
<gene>
    <name evidence="6" type="ORF">SAMN05660706_14114</name>
</gene>
<evidence type="ECO:0000313" key="7">
    <source>
        <dbReference type="Proteomes" id="UP000199584"/>
    </source>
</evidence>
<evidence type="ECO:0000259" key="5">
    <source>
        <dbReference type="PROSITE" id="PS51063"/>
    </source>
</evidence>
<dbReference type="Gene3D" id="2.60.120.10">
    <property type="entry name" value="Jelly Rolls"/>
    <property type="match status" value="1"/>
</dbReference>
<reference evidence="7" key="1">
    <citation type="submission" date="2016-10" db="EMBL/GenBank/DDBJ databases">
        <authorList>
            <person name="Varghese N."/>
            <person name="Submissions S."/>
        </authorList>
    </citation>
    <scope>NUCLEOTIDE SEQUENCE [LARGE SCALE GENOMIC DNA]</scope>
    <source>
        <strain evidence="7">DSM 3669</strain>
    </source>
</reference>
<dbReference type="STRING" id="39060.SAMN05660706_14114"/>
<dbReference type="InterPro" id="IPR014710">
    <property type="entry name" value="RmlC-like_jellyroll"/>
</dbReference>
<evidence type="ECO:0000256" key="3">
    <source>
        <dbReference type="ARBA" id="ARBA00023163"/>
    </source>
</evidence>
<dbReference type="AlphaFoldDB" id="A0A1I6EGF1"/>
<dbReference type="InterPro" id="IPR012349">
    <property type="entry name" value="Split_barrel_FMN-bd"/>
</dbReference>
<keyword evidence="2" id="KW-0238">DNA-binding</keyword>
<protein>
    <submittedName>
        <fullName evidence="6">cAMP-binding domain of CRP or a regulatory subunit of cAMP-dependent protein kinases</fullName>
    </submittedName>
</protein>
<feature type="domain" description="HTH crp-type" evidence="5">
    <location>
        <begin position="88"/>
        <end position="165"/>
    </location>
</feature>
<dbReference type="PANTHER" id="PTHR24567">
    <property type="entry name" value="CRP FAMILY TRANSCRIPTIONAL REGULATORY PROTEIN"/>
    <property type="match status" value="1"/>
</dbReference>
<evidence type="ECO:0000259" key="4">
    <source>
        <dbReference type="PROSITE" id="PS50042"/>
    </source>
</evidence>
<keyword evidence="6" id="KW-0418">Kinase</keyword>
<dbReference type="GO" id="GO:0003700">
    <property type="term" value="F:DNA-binding transcription factor activity"/>
    <property type="evidence" value="ECO:0007669"/>
    <property type="project" value="TreeGrafter"/>
</dbReference>
<keyword evidence="1" id="KW-0805">Transcription regulation</keyword>
<feature type="domain" description="Cyclic nucleotide-binding" evidence="4">
    <location>
        <begin position="1"/>
        <end position="74"/>
    </location>
</feature>
<evidence type="ECO:0000313" key="6">
    <source>
        <dbReference type="EMBL" id="SFR16618.1"/>
    </source>
</evidence>
<evidence type="ECO:0000256" key="1">
    <source>
        <dbReference type="ARBA" id="ARBA00023015"/>
    </source>
</evidence>
<sequence length="300" mass="33399">MVRVNEEGKEVILQVVGKGEVLGEATLFREGAQPTSAIALETARVCSLSRRHLEYIIRESPDLAMQVILSLGNRLYHTWEQVTELRTGSTREKVLNLLIRLAGEHGEPCPEGTKIKLYLTQQDIADFVGASRVMVVQALKELSARNCIDRVDKYLFSGIAVFNPLVVKYLTAPSLFRWYHYIKLNKRRFSKMGCNCCGCNAVLTPEIKEVIAQSAFVPITTLSGDGQPHLIVVGKVKEVRDDNTLVFGVYKMEKTRRNLAETGVMQVAAVAGKKGYRLSGKARTEGEEVLFKVEKADALL</sequence>
<accession>A0A1I6EGF1</accession>
<dbReference type="InterPro" id="IPR036390">
    <property type="entry name" value="WH_DNA-bd_sf"/>
</dbReference>
<dbReference type="SUPFAM" id="SSF50475">
    <property type="entry name" value="FMN-binding split barrel"/>
    <property type="match status" value="1"/>
</dbReference>
<proteinExistence type="predicted"/>
<dbReference type="Proteomes" id="UP000199584">
    <property type="component" value="Unassembled WGS sequence"/>
</dbReference>
<dbReference type="GO" id="GO:0005829">
    <property type="term" value="C:cytosol"/>
    <property type="evidence" value="ECO:0007669"/>
    <property type="project" value="TreeGrafter"/>
</dbReference>
<dbReference type="GO" id="GO:0003677">
    <property type="term" value="F:DNA binding"/>
    <property type="evidence" value="ECO:0007669"/>
    <property type="project" value="UniProtKB-KW"/>
</dbReference>
<name>A0A1I6EGF1_9FIRM</name>
<dbReference type="Gene3D" id="2.30.110.10">
    <property type="entry name" value="Electron Transport, Fmn-binding Protein, Chain A"/>
    <property type="match status" value="1"/>
</dbReference>
<dbReference type="SUPFAM" id="SSF46785">
    <property type="entry name" value="Winged helix' DNA-binding domain"/>
    <property type="match status" value="1"/>
</dbReference>
<dbReference type="CDD" id="cd00038">
    <property type="entry name" value="CAP_ED"/>
    <property type="match status" value="1"/>
</dbReference>
<dbReference type="Pfam" id="PF00027">
    <property type="entry name" value="cNMP_binding"/>
    <property type="match status" value="1"/>
</dbReference>
<dbReference type="GO" id="GO:0016301">
    <property type="term" value="F:kinase activity"/>
    <property type="evidence" value="ECO:0007669"/>
    <property type="project" value="UniProtKB-KW"/>
</dbReference>
<dbReference type="InterPro" id="IPR011576">
    <property type="entry name" value="Pyridox_Oxase_N"/>
</dbReference>
<dbReference type="InterPro" id="IPR000595">
    <property type="entry name" value="cNMP-bd_dom"/>
</dbReference>
<dbReference type="PANTHER" id="PTHR24567:SF74">
    <property type="entry name" value="HTH-TYPE TRANSCRIPTIONAL REGULATOR ARCR"/>
    <property type="match status" value="1"/>
</dbReference>
<dbReference type="InterPro" id="IPR012318">
    <property type="entry name" value="HTH_CRP"/>
</dbReference>